<dbReference type="PROSITE" id="PS00922">
    <property type="entry name" value="TRANSGLYCOSYLASE"/>
    <property type="match status" value="1"/>
</dbReference>
<dbReference type="Gene3D" id="3.10.350.10">
    <property type="entry name" value="LysM domain"/>
    <property type="match status" value="1"/>
</dbReference>
<organism evidence="2">
    <name type="scientific">hydrothermal vent metagenome</name>
    <dbReference type="NCBI Taxonomy" id="652676"/>
    <lineage>
        <taxon>unclassified sequences</taxon>
        <taxon>metagenomes</taxon>
        <taxon>ecological metagenomes</taxon>
    </lineage>
</organism>
<dbReference type="SMART" id="SM00257">
    <property type="entry name" value="LysM"/>
    <property type="match status" value="1"/>
</dbReference>
<reference evidence="2" key="1">
    <citation type="submission" date="2016-10" db="EMBL/GenBank/DDBJ databases">
        <authorList>
            <person name="de Groot N.N."/>
        </authorList>
    </citation>
    <scope>NUCLEOTIDE SEQUENCE</scope>
</reference>
<dbReference type="GO" id="GO:0016020">
    <property type="term" value="C:membrane"/>
    <property type="evidence" value="ECO:0007669"/>
    <property type="project" value="InterPro"/>
</dbReference>
<accession>A0A1W1BH17</accession>
<dbReference type="InterPro" id="IPR000189">
    <property type="entry name" value="Transglyc_AS"/>
</dbReference>
<dbReference type="SUPFAM" id="SSF53955">
    <property type="entry name" value="Lysozyme-like"/>
    <property type="match status" value="1"/>
</dbReference>
<evidence type="ECO:0000313" key="2">
    <source>
        <dbReference type="EMBL" id="SFV52803.1"/>
    </source>
</evidence>
<dbReference type="Gene3D" id="1.10.530.10">
    <property type="match status" value="1"/>
</dbReference>
<dbReference type="CDD" id="cd16894">
    <property type="entry name" value="MltD-like"/>
    <property type="match status" value="1"/>
</dbReference>
<dbReference type="GO" id="GO:0008933">
    <property type="term" value="F:peptidoglycan lytic transglycosylase activity"/>
    <property type="evidence" value="ECO:0007669"/>
    <property type="project" value="InterPro"/>
</dbReference>
<dbReference type="PROSITE" id="PS51782">
    <property type="entry name" value="LYSM"/>
    <property type="match status" value="1"/>
</dbReference>
<dbReference type="Pfam" id="PF01464">
    <property type="entry name" value="SLT"/>
    <property type="match status" value="1"/>
</dbReference>
<proteinExistence type="predicted"/>
<dbReference type="InterPro" id="IPR023346">
    <property type="entry name" value="Lysozyme-like_dom_sf"/>
</dbReference>
<dbReference type="InterPro" id="IPR036779">
    <property type="entry name" value="LysM_dom_sf"/>
</dbReference>
<gene>
    <name evidence="2" type="ORF">MNB_SV-8-1380</name>
</gene>
<feature type="domain" description="LysM" evidence="1">
    <location>
        <begin position="312"/>
        <end position="355"/>
    </location>
</feature>
<dbReference type="PANTHER" id="PTHR37423:SF2">
    <property type="entry name" value="MEMBRANE-BOUND LYTIC MUREIN TRANSGLYCOSYLASE C"/>
    <property type="match status" value="1"/>
</dbReference>
<evidence type="ECO:0000259" key="1">
    <source>
        <dbReference type="PROSITE" id="PS51782"/>
    </source>
</evidence>
<sequence>MGKFVSFFVTVLFLSFCFTSHAFAFSLAQKYPSYKYVFHEFNVDESYLYDAEFIYFVSKYEEKLKKFYKRSLKRGKQILPTIQGQLANDGVSDLFIYLSMVESGFSPTAVSPKKAVGLWQFMPATAKHYHLTVCKSYDERCDTASSTSAAIAYLNKLHKQFGKWYLAAMAYNCGEGCVQKAIKKASSDDLSILTDERSKYLPYETREYIKKILLLAMIGENATLQIGNEKSDILENAFIEVEVAGGTVLEKLAKLLKMKSEILLKLNKKMKNGIVPKEKERYRITIPIEKVYAFYLRYELPEKRCSIKPHMLSHYVSLGETLESIAKKYHTDAEEIKNVNHLKNDYLILDQFLVIPVPKKVFENTILRHKIVEPSE</sequence>
<dbReference type="SUPFAM" id="SSF54106">
    <property type="entry name" value="LysM domain"/>
    <property type="match status" value="1"/>
</dbReference>
<keyword evidence="2" id="KW-0326">Glycosidase</keyword>
<dbReference type="InterPro" id="IPR018392">
    <property type="entry name" value="LysM"/>
</dbReference>
<dbReference type="InterPro" id="IPR008258">
    <property type="entry name" value="Transglycosylase_SLT_dom_1"/>
</dbReference>
<protein>
    <submittedName>
        <fullName evidence="2">Membrane-bound lytic murein transglycosylase D</fullName>
        <ecNumber evidence="2">3.2.1.-</ecNumber>
    </submittedName>
</protein>
<dbReference type="CDD" id="cd00118">
    <property type="entry name" value="LysM"/>
    <property type="match status" value="1"/>
</dbReference>
<dbReference type="AlphaFoldDB" id="A0A1W1BH17"/>
<dbReference type="EC" id="3.2.1.-" evidence="2"/>
<dbReference type="GO" id="GO:0016798">
    <property type="term" value="F:hydrolase activity, acting on glycosyl bonds"/>
    <property type="evidence" value="ECO:0007669"/>
    <property type="project" value="UniProtKB-KW"/>
</dbReference>
<dbReference type="EMBL" id="FPHD01000020">
    <property type="protein sequence ID" value="SFV52803.1"/>
    <property type="molecule type" value="Genomic_DNA"/>
</dbReference>
<dbReference type="Pfam" id="PF01476">
    <property type="entry name" value="LysM"/>
    <property type="match status" value="1"/>
</dbReference>
<keyword evidence="2" id="KW-0378">Hydrolase</keyword>
<dbReference type="GO" id="GO:0000270">
    <property type="term" value="P:peptidoglycan metabolic process"/>
    <property type="evidence" value="ECO:0007669"/>
    <property type="project" value="InterPro"/>
</dbReference>
<dbReference type="PANTHER" id="PTHR37423">
    <property type="entry name" value="SOLUBLE LYTIC MUREIN TRANSGLYCOSYLASE-RELATED"/>
    <property type="match status" value="1"/>
</dbReference>
<name>A0A1W1BH17_9ZZZZ</name>